<reference evidence="1 2" key="1">
    <citation type="submission" date="2020-04" db="EMBL/GenBank/DDBJ databases">
        <title>Gordonia sp. nov. TBRC 11910.</title>
        <authorList>
            <person name="Suriyachadkun C."/>
        </authorList>
    </citation>
    <scope>NUCLEOTIDE SEQUENCE [LARGE SCALE GENOMIC DNA]</scope>
    <source>
        <strain evidence="1 2">TBRC 11910</strain>
    </source>
</reference>
<dbReference type="EMBL" id="JABBNB010000018">
    <property type="protein sequence ID" value="NMO02913.1"/>
    <property type="molecule type" value="Genomic_DNA"/>
</dbReference>
<accession>A0A848L2T1</accession>
<evidence type="ECO:0000313" key="1">
    <source>
        <dbReference type="EMBL" id="NMO02913.1"/>
    </source>
</evidence>
<gene>
    <name evidence="1" type="ORF">HH308_17000</name>
</gene>
<proteinExistence type="predicted"/>
<evidence type="ECO:0000313" key="2">
    <source>
        <dbReference type="Proteomes" id="UP000550729"/>
    </source>
</evidence>
<organism evidence="1 2">
    <name type="scientific">Gordonia asplenii</name>
    <dbReference type="NCBI Taxonomy" id="2725283"/>
    <lineage>
        <taxon>Bacteria</taxon>
        <taxon>Bacillati</taxon>
        <taxon>Actinomycetota</taxon>
        <taxon>Actinomycetes</taxon>
        <taxon>Mycobacteriales</taxon>
        <taxon>Gordoniaceae</taxon>
        <taxon>Gordonia</taxon>
    </lineage>
</organism>
<dbReference type="Proteomes" id="UP000550729">
    <property type="component" value="Unassembled WGS sequence"/>
</dbReference>
<keyword evidence="2" id="KW-1185">Reference proteome</keyword>
<sequence length="89" mass="9091">MRHRPTPYTAIATAKSTTPVLAAATTREIAWIPKPTATAHRLPRCTAITSASTDPPAAVTHANSSSIAMAPSVSPTRSLIAGSAVTTIA</sequence>
<dbReference type="AlphaFoldDB" id="A0A848L2T1"/>
<dbReference type="RefSeq" id="WP_170195423.1">
    <property type="nucleotide sequence ID" value="NZ_JABBNB010000018.1"/>
</dbReference>
<name>A0A848L2T1_9ACTN</name>
<protein>
    <submittedName>
        <fullName evidence="1">Uncharacterized protein</fullName>
    </submittedName>
</protein>
<comment type="caution">
    <text evidence="1">The sequence shown here is derived from an EMBL/GenBank/DDBJ whole genome shotgun (WGS) entry which is preliminary data.</text>
</comment>